<reference evidence="2 3" key="1">
    <citation type="submission" date="2023-07" db="EMBL/GenBank/DDBJ databases">
        <title>Genomic Encyclopedia of Type Strains, Phase IV (KMG-IV): sequencing the most valuable type-strain genomes for metagenomic binning, comparative biology and taxonomic classification.</title>
        <authorList>
            <person name="Goeker M."/>
        </authorList>
    </citation>
    <scope>NUCLEOTIDE SEQUENCE [LARGE SCALE GENOMIC DNA]</scope>
    <source>
        <strain evidence="2 3">DSM 15448</strain>
    </source>
</reference>
<dbReference type="PANTHER" id="PTHR37308">
    <property type="entry name" value="INTEGRAL MEMBRANE PROTEIN"/>
    <property type="match status" value="1"/>
</dbReference>
<keyword evidence="1" id="KW-1133">Transmembrane helix</keyword>
<evidence type="ECO:0000256" key="1">
    <source>
        <dbReference type="SAM" id="Phobius"/>
    </source>
</evidence>
<comment type="caution">
    <text evidence="2">The sequence shown here is derived from an EMBL/GenBank/DDBJ whole genome shotgun (WGS) entry which is preliminary data.</text>
</comment>
<dbReference type="EMBL" id="JAUSUP010000019">
    <property type="protein sequence ID" value="MDQ0353006.1"/>
    <property type="molecule type" value="Genomic_DNA"/>
</dbReference>
<dbReference type="Proteomes" id="UP001236723">
    <property type="component" value="Unassembled WGS sequence"/>
</dbReference>
<dbReference type="Pfam" id="PF04018">
    <property type="entry name" value="VCA0040-like"/>
    <property type="match status" value="1"/>
</dbReference>
<dbReference type="PANTHER" id="PTHR37308:SF1">
    <property type="entry name" value="POLYPRENYL-PHOSPHATE TRANSPORTER"/>
    <property type="match status" value="1"/>
</dbReference>
<dbReference type="InterPro" id="IPR007163">
    <property type="entry name" value="VCA0040-like"/>
</dbReference>
<protein>
    <submittedName>
        <fullName evidence="2">Membrane protein</fullName>
    </submittedName>
</protein>
<proteinExistence type="predicted"/>
<gene>
    <name evidence="2" type="ORF">J2R98_002867</name>
</gene>
<dbReference type="RefSeq" id="WP_307070061.1">
    <property type="nucleotide sequence ID" value="NZ_JAUSUP010000019.1"/>
</dbReference>
<evidence type="ECO:0000313" key="2">
    <source>
        <dbReference type="EMBL" id="MDQ0353006.1"/>
    </source>
</evidence>
<keyword evidence="1" id="KW-0812">Transmembrane</keyword>
<keyword evidence="1" id="KW-0472">Membrane</keyword>
<keyword evidence="3" id="KW-1185">Reference proteome</keyword>
<organism evidence="2 3">
    <name type="scientific">Alkalibacillus filiformis</name>
    <dbReference type="NCBI Taxonomy" id="200990"/>
    <lineage>
        <taxon>Bacteria</taxon>
        <taxon>Bacillati</taxon>
        <taxon>Bacillota</taxon>
        <taxon>Bacilli</taxon>
        <taxon>Bacillales</taxon>
        <taxon>Bacillaceae</taxon>
        <taxon>Alkalibacillus</taxon>
    </lineage>
</organism>
<accession>A0ABU0DXM0</accession>
<name>A0ABU0DXM0_9BACI</name>
<feature type="transmembrane region" description="Helical" evidence="1">
    <location>
        <begin position="37"/>
        <end position="56"/>
    </location>
</feature>
<evidence type="ECO:0000313" key="3">
    <source>
        <dbReference type="Proteomes" id="UP001236723"/>
    </source>
</evidence>
<sequence>MVAGFVASTALVLPGISGALMLTILGNYELATASLVQFYWPVILSIGVGVIAGVLFMSRLIQNLLNHYTQSTYAAMVGLVAGSSRFLIH</sequence>